<dbReference type="InterPro" id="IPR019724">
    <property type="entry name" value="UPF0763"/>
</dbReference>
<accession>A0A4U8TH54</accession>
<evidence type="ECO:0000256" key="1">
    <source>
        <dbReference type="HAMAP-Rule" id="MF_02110"/>
    </source>
</evidence>
<comment type="caution">
    <text evidence="2">The sequence shown here is derived from an EMBL/GenBank/DDBJ whole genome shotgun (WGS) entry which is preliminary data.</text>
</comment>
<proteinExistence type="inferred from homology"/>
<reference evidence="2 3" key="1">
    <citation type="journal article" date="2014" name="Genome Announc.">
        <title>Draft genome sequences of eight enterohepatic helicobacter species isolated from both laboratory and wild rodents.</title>
        <authorList>
            <person name="Sheh A."/>
            <person name="Shen Z."/>
            <person name="Fox J.G."/>
        </authorList>
    </citation>
    <scope>NUCLEOTIDE SEQUENCE [LARGE SCALE GENOMIC DNA]</scope>
    <source>
        <strain evidence="2 3">MIT 01-6451</strain>
    </source>
</reference>
<comment type="similarity">
    <text evidence="1">Belongs to the UPF0763 family.</text>
</comment>
<evidence type="ECO:0000313" key="2">
    <source>
        <dbReference type="EMBL" id="TLD99541.1"/>
    </source>
</evidence>
<sequence>MKASKQHKWLDEASANLGILHRLEDNAMLLAMENGGFSKEDLWFLQDDEGEEYVVFPQKLFVRLLSHIKHIQEEKLVMRLEKDIISQMPIDFDDAMVVAKSALESLRLNDGNLPEVNTAILARDIKKKYPNLFFDIDYLRKSK</sequence>
<dbReference type="STRING" id="425400.LS65_05590"/>
<keyword evidence="3" id="KW-1185">Reference proteome</keyword>
<gene>
    <name evidence="2" type="ORF">LS65_009335</name>
</gene>
<dbReference type="RefSeq" id="WP_034362240.1">
    <property type="nucleotide sequence ID" value="NZ_CAJUDB010000032.1"/>
</dbReference>
<dbReference type="AlphaFoldDB" id="A0A4U8TH54"/>
<organism evidence="2 3">
    <name type="scientific">Helicobacter japonicus</name>
    <dbReference type="NCBI Taxonomy" id="425400"/>
    <lineage>
        <taxon>Bacteria</taxon>
        <taxon>Pseudomonadati</taxon>
        <taxon>Campylobacterota</taxon>
        <taxon>Epsilonproteobacteria</taxon>
        <taxon>Campylobacterales</taxon>
        <taxon>Helicobacteraceae</taxon>
        <taxon>Helicobacter</taxon>
    </lineage>
</organism>
<dbReference type="HAMAP" id="MF_02110">
    <property type="entry name" value="UPF0763"/>
    <property type="match status" value="1"/>
</dbReference>
<dbReference type="OrthoDB" id="5324700at2"/>
<dbReference type="EMBL" id="JRMQ02000020">
    <property type="protein sequence ID" value="TLD99541.1"/>
    <property type="molecule type" value="Genomic_DNA"/>
</dbReference>
<dbReference type="Proteomes" id="UP000029707">
    <property type="component" value="Unassembled WGS sequence"/>
</dbReference>
<protein>
    <recommendedName>
        <fullName evidence="1">UPF0763 protein LS65_009335</fullName>
    </recommendedName>
</protein>
<name>A0A4U8TH54_9HELI</name>
<evidence type="ECO:0000313" key="3">
    <source>
        <dbReference type="Proteomes" id="UP000029707"/>
    </source>
</evidence>
<dbReference type="Pfam" id="PF10788">
    <property type="entry name" value="DUF2603"/>
    <property type="match status" value="1"/>
</dbReference>